<keyword evidence="3" id="KW-0732">Signal</keyword>
<comment type="similarity">
    <text evidence="1">Belongs to the bacterial solute-binding protein 9 family.</text>
</comment>
<proteinExistence type="inferred from homology"/>
<dbReference type="PANTHER" id="PTHR42953:SF3">
    <property type="entry name" value="HIGH-AFFINITY ZINC UPTAKE SYSTEM PROTEIN ZNUA"/>
    <property type="match status" value="1"/>
</dbReference>
<organism evidence="5">
    <name type="scientific">Uncultured Desulfatiglans sp</name>
    <dbReference type="NCBI Taxonomy" id="1748965"/>
    <lineage>
        <taxon>Bacteria</taxon>
        <taxon>Pseudomonadati</taxon>
        <taxon>Thermodesulfobacteriota</taxon>
        <taxon>Desulfobacteria</taxon>
        <taxon>Desulfatiglandales</taxon>
        <taxon>Desulfatiglandaceae</taxon>
        <taxon>Desulfatiglans</taxon>
        <taxon>environmental samples</taxon>
    </lineage>
</organism>
<dbReference type="InterPro" id="IPR006127">
    <property type="entry name" value="ZnuA-like"/>
</dbReference>
<dbReference type="GO" id="GO:0007155">
    <property type="term" value="P:cell adhesion"/>
    <property type="evidence" value="ECO:0007669"/>
    <property type="project" value="InterPro"/>
</dbReference>
<name>A0A653A2E9_UNCDX</name>
<dbReference type="PROSITE" id="PS51257">
    <property type="entry name" value="PROKAR_LIPOPROTEIN"/>
    <property type="match status" value="1"/>
</dbReference>
<dbReference type="InterPro" id="IPR050492">
    <property type="entry name" value="Bact_metal-bind_prot9"/>
</dbReference>
<evidence type="ECO:0000256" key="1">
    <source>
        <dbReference type="ARBA" id="ARBA00011028"/>
    </source>
</evidence>
<dbReference type="Gene3D" id="3.40.50.1980">
    <property type="entry name" value="Nitrogenase molybdenum iron protein domain"/>
    <property type="match status" value="2"/>
</dbReference>
<feature type="region of interest" description="Disordered" evidence="4">
    <location>
        <begin position="119"/>
        <end position="142"/>
    </location>
</feature>
<dbReference type="AlphaFoldDB" id="A0A653A2E9"/>
<protein>
    <submittedName>
        <fullName evidence="5">Periplasmic solute binding protein</fullName>
    </submittedName>
</protein>
<evidence type="ECO:0000313" key="5">
    <source>
        <dbReference type="EMBL" id="VBB42128.1"/>
    </source>
</evidence>
<sequence length="300" mass="33439">MRMWMRAGMIPVLVLLLSCAAGRSLVRAAEPLRVFVSVIPQGYFVERIGGERVEVHAMVKPGANPATYEPKPNQMVLLAGTRVYFATGVPFEGTWLGRFASMNPGMRIVRTDRGIEKRTMEGHRHADEKPEAGHSSEAGRDPHVWLSPPLVMLQARRILEALIREDPSGRMDFEANYKRLILDLIDLDAEIRQLFADKREGGAFLVFHPAWGYFAEAYGLWQIPVEVEGKEPKPSELSQLIDHARKEKITALFVQPQFSTRSAQVIAEAIGGKLVVADPLAGDWMANLRQVARSVHAALP</sequence>
<dbReference type="Pfam" id="PF01297">
    <property type="entry name" value="ZnuA"/>
    <property type="match status" value="1"/>
</dbReference>
<evidence type="ECO:0000256" key="2">
    <source>
        <dbReference type="ARBA" id="ARBA00022448"/>
    </source>
</evidence>
<evidence type="ECO:0000256" key="4">
    <source>
        <dbReference type="SAM" id="MobiDB-lite"/>
    </source>
</evidence>
<dbReference type="SUPFAM" id="SSF53807">
    <property type="entry name" value="Helical backbone' metal receptor"/>
    <property type="match status" value="1"/>
</dbReference>
<reference evidence="5" key="1">
    <citation type="submission" date="2018-07" db="EMBL/GenBank/DDBJ databases">
        <authorList>
            <consortium name="Genoscope - CEA"/>
            <person name="William W."/>
        </authorList>
    </citation>
    <scope>NUCLEOTIDE SEQUENCE</scope>
    <source>
        <strain evidence="5">IK1</strain>
    </source>
</reference>
<dbReference type="InterPro" id="IPR006129">
    <property type="entry name" value="AdhesinB"/>
</dbReference>
<evidence type="ECO:0000256" key="3">
    <source>
        <dbReference type="ARBA" id="ARBA00022729"/>
    </source>
</evidence>
<dbReference type="GO" id="GO:0046872">
    <property type="term" value="F:metal ion binding"/>
    <property type="evidence" value="ECO:0007669"/>
    <property type="project" value="InterPro"/>
</dbReference>
<dbReference type="PANTHER" id="PTHR42953">
    <property type="entry name" value="HIGH-AFFINITY ZINC UPTAKE SYSTEM PROTEIN ZNUA-RELATED"/>
    <property type="match status" value="1"/>
</dbReference>
<keyword evidence="2" id="KW-0813">Transport</keyword>
<gene>
    <name evidence="5" type="ORF">TRIP_B200268</name>
</gene>
<dbReference type="GO" id="GO:0030001">
    <property type="term" value="P:metal ion transport"/>
    <property type="evidence" value="ECO:0007669"/>
    <property type="project" value="InterPro"/>
</dbReference>
<dbReference type="PRINTS" id="PR00691">
    <property type="entry name" value="ADHESINB"/>
</dbReference>
<dbReference type="EMBL" id="UPXX01000013">
    <property type="protein sequence ID" value="VBB42128.1"/>
    <property type="molecule type" value="Genomic_DNA"/>
</dbReference>
<accession>A0A653A2E9</accession>